<dbReference type="eggNOG" id="COG3280">
    <property type="taxonomic scope" value="Bacteria"/>
</dbReference>
<dbReference type="InterPro" id="IPR013797">
    <property type="entry name" value="Maltooligo_trehalose_synth_4"/>
</dbReference>
<dbReference type="SUPFAM" id="SSF51445">
    <property type="entry name" value="(Trans)glycosidases"/>
    <property type="match status" value="1"/>
</dbReference>
<dbReference type="InterPro" id="IPR012767">
    <property type="entry name" value="Trehalose_TreY"/>
</dbReference>
<dbReference type="GO" id="GO:0005992">
    <property type="term" value="P:trehalose biosynthetic process"/>
    <property type="evidence" value="ECO:0007669"/>
    <property type="project" value="TreeGrafter"/>
</dbReference>
<dbReference type="CDD" id="cd11336">
    <property type="entry name" value="AmyAc_MTSase"/>
    <property type="match status" value="1"/>
</dbReference>
<dbReference type="Gene3D" id="3.30.1590.10">
    <property type="entry name" value="Maltooligosyl trehalose synthase, domain 2"/>
    <property type="match status" value="1"/>
</dbReference>
<sequence>MSGTPIDPVATYRVQLTPEFTFAEVAGILDHLRDLGISHLYLSPILTAMPGSTHGYDWCPPARISDVLGGADGYRLLREHARARGIGIIVDIVPNHVGVADPDHNPWWADVLVHGLHSPYAGYFDLDTAPVGGVINLPYLGREEDLAGLRLDDRLRLVLGDLALPTAPGTATPGDDPLAVHLRQHYRLVLHDSRRVGYRRFMAVNGLAALRQEIPEVYDATHAWLQELIADDLVDGVRVDHVDGLRDPTAYLRRLRADLGDDRLLYVEKGLAHDERLDPDLPVDGTTGYDQLRLIEARFTAPTGAIELDETFRTVLGIAGDGDVLGARALALRRTVLVDMFPDRLQRVTDQLSSSARDVPAHIIQQAAALEICSAAVARPDYPSLSARVIANIDRLADENPILASGFDVLREAFVDRDFAPEAIARIGEAAVAVYGKAIEDIGFHRTARLVSSQELGCNPLVPAIDRTDFYARTTERAAHWPRAMTALSTHDTKRSEDVRARIATIAQTPQRWRILVNEVWRIAPPPEPVICYFLLQNVVGVWPVGSRPDADLARRLADFARKAMRENGEVSSWTDVDEKAEDAVQHWLAGLQHGLVAELVASFVALIADAGHAESISRKALSLLLPGVGDVYQGTQWWDDSLTDPDNRRPVDYDRSTDHPKLRAVRTCLEVRRRHLEAFDEGSDFLDVPVRGASAAHVVSFARGRAGVAEVVVVAVRLALMFTGAEIREQCVIDLPGGTWCDALSGNAFTESVTADFLLGDRPLAVLERYDDA</sequence>
<evidence type="ECO:0000313" key="2">
    <source>
        <dbReference type="EMBL" id="EGD55892.1"/>
    </source>
</evidence>
<accession>F1YHQ4</accession>
<dbReference type="STRING" id="644548.SCNU_06610"/>
<dbReference type="NCBIfam" id="TIGR02401">
    <property type="entry name" value="trehalose_TreY"/>
    <property type="match status" value="1"/>
</dbReference>
<dbReference type="PANTHER" id="PTHR10357:SF216">
    <property type="entry name" value="MALTOOLIGOSYL TREHALOSE SYNTHASE-RELATED"/>
    <property type="match status" value="1"/>
</dbReference>
<dbReference type="OrthoDB" id="9761577at2"/>
<dbReference type="Gene3D" id="1.10.150.200">
    <property type="entry name" value="Maltooligosyl trehalose synthase, domain 3"/>
    <property type="match status" value="1"/>
</dbReference>
<evidence type="ECO:0000313" key="3">
    <source>
        <dbReference type="Proteomes" id="UP000035065"/>
    </source>
</evidence>
<dbReference type="InterPro" id="IPR006047">
    <property type="entry name" value="GH13_cat_dom"/>
</dbReference>
<feature type="domain" description="Glycosyl hydrolase family 13 catalytic" evidence="1">
    <location>
        <begin position="8"/>
        <end position="397"/>
    </location>
</feature>
<dbReference type="Gene3D" id="3.20.20.80">
    <property type="entry name" value="Glycosidases"/>
    <property type="match status" value="1"/>
</dbReference>
<dbReference type="Proteomes" id="UP000035065">
    <property type="component" value="Unassembled WGS sequence"/>
</dbReference>
<dbReference type="PANTHER" id="PTHR10357">
    <property type="entry name" value="ALPHA-AMYLASE FAMILY MEMBER"/>
    <property type="match status" value="1"/>
</dbReference>
<comment type="caution">
    <text evidence="2">The sequence shown here is derived from an EMBL/GenBank/DDBJ whole genome shotgun (WGS) entry which is preliminary data.</text>
</comment>
<dbReference type="Pfam" id="PF00128">
    <property type="entry name" value="Alpha-amylase"/>
    <property type="match status" value="1"/>
</dbReference>
<gene>
    <name evidence="2" type="ORF">SCNU_06610</name>
</gene>
<reference evidence="2 3" key="1">
    <citation type="journal article" date="2011" name="J. Bacteriol.">
        <title>Draft Genome Sequence of Gordonia neofelifaecis NRRL B-59395, a Cholesterol-Degrading Actinomycete.</title>
        <authorList>
            <person name="Ge F."/>
            <person name="Li W."/>
            <person name="Chen G."/>
            <person name="Liu Y."/>
            <person name="Zhang G."/>
            <person name="Yong B."/>
            <person name="Wang Q."/>
            <person name="Wang N."/>
            <person name="Huang Z."/>
            <person name="Li W."/>
            <person name="Wang J."/>
            <person name="Wu C."/>
            <person name="Xie Q."/>
            <person name="Liu G."/>
        </authorList>
    </citation>
    <scope>NUCLEOTIDE SEQUENCE [LARGE SCALE GENOMIC DNA]</scope>
    <source>
        <strain evidence="2 3">NRRL B-59395</strain>
    </source>
</reference>
<dbReference type="Gene3D" id="1.10.10.470">
    <property type="entry name" value="Maltooligosyl trehalose synthase, domain 4"/>
    <property type="match status" value="1"/>
</dbReference>
<dbReference type="RefSeq" id="WP_009678565.1">
    <property type="nucleotide sequence ID" value="NZ_AEUD01000004.1"/>
</dbReference>
<proteinExistence type="predicted"/>
<dbReference type="GO" id="GO:0030980">
    <property type="term" value="P:alpha-glucan catabolic process"/>
    <property type="evidence" value="ECO:0007669"/>
    <property type="project" value="TreeGrafter"/>
</dbReference>
<dbReference type="SMART" id="SM00642">
    <property type="entry name" value="Aamy"/>
    <property type="match status" value="1"/>
</dbReference>
<name>F1YHQ4_9ACTN</name>
<organism evidence="2 3">
    <name type="scientific">Gordonia neofelifaecis NRRL B-59395</name>
    <dbReference type="NCBI Taxonomy" id="644548"/>
    <lineage>
        <taxon>Bacteria</taxon>
        <taxon>Bacillati</taxon>
        <taxon>Actinomycetota</taxon>
        <taxon>Actinomycetes</taxon>
        <taxon>Mycobacteriales</taxon>
        <taxon>Gordoniaceae</taxon>
        <taxon>Gordonia</taxon>
    </lineage>
</organism>
<evidence type="ECO:0000259" key="1">
    <source>
        <dbReference type="SMART" id="SM00642"/>
    </source>
</evidence>
<dbReference type="EMBL" id="AEUD01000004">
    <property type="protein sequence ID" value="EGD55892.1"/>
    <property type="molecule type" value="Genomic_DNA"/>
</dbReference>
<protein>
    <submittedName>
        <fullName evidence="2">Malto-oligosyltrehalose synthase</fullName>
    </submittedName>
</protein>
<dbReference type="InterPro" id="IPR017853">
    <property type="entry name" value="GH"/>
</dbReference>
<dbReference type="GO" id="GO:0047470">
    <property type="term" value="F:(1,4)-alpha-D-glucan 1-alpha-D-glucosylmutase activity"/>
    <property type="evidence" value="ECO:0007669"/>
    <property type="project" value="TreeGrafter"/>
</dbReference>
<keyword evidence="3" id="KW-1185">Reference proteome</keyword>
<dbReference type="AlphaFoldDB" id="F1YHQ4"/>